<proteinExistence type="predicted"/>
<evidence type="ECO:0000313" key="1">
    <source>
        <dbReference type="EMBL" id="KAF3597011.1"/>
    </source>
</evidence>
<sequence>MARITHFPHRHAATRSRVASPITRVFASCPKLILVRPRTRNGPRVDTNDSHDTPPECRTLTDQVRGFTGFPVVHGKQEVSLPPKPTNRRQLGVLATRTAWRWSSQGEAHVQLPEGEGYYTKEQAFRLGCLQAVLGVPSAPLRGCVAYTPAFRTARYDMDHSVMSRWRDRSSFSGLTRCLLA</sequence>
<name>A0ABQ7EJC6_BRACR</name>
<organism evidence="1 2">
    <name type="scientific">Brassica cretica</name>
    <name type="common">Mustard</name>
    <dbReference type="NCBI Taxonomy" id="69181"/>
    <lineage>
        <taxon>Eukaryota</taxon>
        <taxon>Viridiplantae</taxon>
        <taxon>Streptophyta</taxon>
        <taxon>Embryophyta</taxon>
        <taxon>Tracheophyta</taxon>
        <taxon>Spermatophyta</taxon>
        <taxon>Magnoliopsida</taxon>
        <taxon>eudicotyledons</taxon>
        <taxon>Gunneridae</taxon>
        <taxon>Pentapetalae</taxon>
        <taxon>rosids</taxon>
        <taxon>malvids</taxon>
        <taxon>Brassicales</taxon>
        <taxon>Brassicaceae</taxon>
        <taxon>Brassiceae</taxon>
        <taxon>Brassica</taxon>
    </lineage>
</organism>
<reference evidence="1 2" key="1">
    <citation type="journal article" date="2020" name="BMC Genomics">
        <title>Intraspecific diversification of the crop wild relative Brassica cretica Lam. using demographic model selection.</title>
        <authorList>
            <person name="Kioukis A."/>
            <person name="Michalopoulou V.A."/>
            <person name="Briers L."/>
            <person name="Pirintsos S."/>
            <person name="Studholme D.J."/>
            <person name="Pavlidis P."/>
            <person name="Sarris P.F."/>
        </authorList>
    </citation>
    <scope>NUCLEOTIDE SEQUENCE [LARGE SCALE GENOMIC DNA]</scope>
    <source>
        <strain evidence="2">cv. PFS-1207/04</strain>
    </source>
</reference>
<dbReference type="EMBL" id="QGKV02000299">
    <property type="protein sequence ID" value="KAF3597011.1"/>
    <property type="molecule type" value="Genomic_DNA"/>
</dbReference>
<protein>
    <submittedName>
        <fullName evidence="1">Uncharacterized protein</fullName>
    </submittedName>
</protein>
<comment type="caution">
    <text evidence="1">The sequence shown here is derived from an EMBL/GenBank/DDBJ whole genome shotgun (WGS) entry which is preliminary data.</text>
</comment>
<evidence type="ECO:0000313" key="2">
    <source>
        <dbReference type="Proteomes" id="UP000266723"/>
    </source>
</evidence>
<gene>
    <name evidence="1" type="ORF">DY000_02020544</name>
</gene>
<dbReference type="Proteomes" id="UP000266723">
    <property type="component" value="Unassembled WGS sequence"/>
</dbReference>
<accession>A0ABQ7EJC6</accession>
<keyword evidence="2" id="KW-1185">Reference proteome</keyword>